<protein>
    <recommendedName>
        <fullName evidence="5">General stress protein</fullName>
    </recommendedName>
</protein>
<name>A0A511X0L6_9BACI</name>
<keyword evidence="1" id="KW-0175">Coiled coil</keyword>
<evidence type="ECO:0000256" key="1">
    <source>
        <dbReference type="SAM" id="Coils"/>
    </source>
</evidence>
<proteinExistence type="predicted"/>
<keyword evidence="4" id="KW-1185">Reference proteome</keyword>
<keyword evidence="2" id="KW-0732">Signal</keyword>
<comment type="caution">
    <text evidence="3">The sequence shown here is derived from an EMBL/GenBank/DDBJ whole genome shotgun (WGS) entry which is preliminary data.</text>
</comment>
<dbReference type="InterPro" id="IPR024623">
    <property type="entry name" value="YtxH"/>
</dbReference>
<feature type="coiled-coil region" evidence="1">
    <location>
        <begin position="83"/>
        <end position="114"/>
    </location>
</feature>
<evidence type="ECO:0000313" key="4">
    <source>
        <dbReference type="Proteomes" id="UP000321400"/>
    </source>
</evidence>
<dbReference type="InterPro" id="IPR052928">
    <property type="entry name" value="Desiccation-related_membrane"/>
</dbReference>
<dbReference type="PANTHER" id="PTHR35792">
    <property type="entry name" value="GENERAL STRESS PROTEIN"/>
    <property type="match status" value="1"/>
</dbReference>
<reference evidence="3 4" key="1">
    <citation type="submission" date="2019-07" db="EMBL/GenBank/DDBJ databases">
        <title>Whole genome shotgun sequence of Halolactibacillus alkaliphilus NBRC 103919.</title>
        <authorList>
            <person name="Hosoyama A."/>
            <person name="Uohara A."/>
            <person name="Ohji S."/>
            <person name="Ichikawa N."/>
        </authorList>
    </citation>
    <scope>NUCLEOTIDE SEQUENCE [LARGE SCALE GENOMIC DNA]</scope>
    <source>
        <strain evidence="3 4">NBRC 103919</strain>
    </source>
</reference>
<dbReference type="AlphaFoldDB" id="A0A511X0L6"/>
<accession>A0A511X0L6</accession>
<sequence>MKVKSLVIGLLVGTALGASASLLSAPRSGKDTREHIKSQVDEVKRGVEKVKINGKVLSNQIVATSKEGAELIKDLSKEMKVSLEQWQQTIKPHQDNIERYLKEIELRLEELEQEAQTT</sequence>
<evidence type="ECO:0000313" key="3">
    <source>
        <dbReference type="EMBL" id="GEN56497.1"/>
    </source>
</evidence>
<dbReference type="EMBL" id="BJYE01000009">
    <property type="protein sequence ID" value="GEN56497.1"/>
    <property type="molecule type" value="Genomic_DNA"/>
</dbReference>
<dbReference type="STRING" id="442899.SAMN05720591_1086"/>
<dbReference type="PANTHER" id="PTHR35792:SF3">
    <property type="entry name" value="IG HYPOTHETICAL 17707"/>
    <property type="match status" value="1"/>
</dbReference>
<organism evidence="3 4">
    <name type="scientific">Halolactibacillus alkaliphilus</name>
    <dbReference type="NCBI Taxonomy" id="442899"/>
    <lineage>
        <taxon>Bacteria</taxon>
        <taxon>Bacillati</taxon>
        <taxon>Bacillota</taxon>
        <taxon>Bacilli</taxon>
        <taxon>Bacillales</taxon>
        <taxon>Bacillaceae</taxon>
        <taxon>Halolactibacillus</taxon>
    </lineage>
</organism>
<feature type="signal peptide" evidence="2">
    <location>
        <begin position="1"/>
        <end position="20"/>
    </location>
</feature>
<dbReference type="RefSeq" id="WP_089800850.1">
    <property type="nucleotide sequence ID" value="NZ_BJYE01000009.1"/>
</dbReference>
<dbReference type="OrthoDB" id="2989636at2"/>
<dbReference type="Pfam" id="PF12732">
    <property type="entry name" value="YtxH"/>
    <property type="match status" value="1"/>
</dbReference>
<evidence type="ECO:0000256" key="2">
    <source>
        <dbReference type="SAM" id="SignalP"/>
    </source>
</evidence>
<dbReference type="Proteomes" id="UP000321400">
    <property type="component" value="Unassembled WGS sequence"/>
</dbReference>
<evidence type="ECO:0008006" key="5">
    <source>
        <dbReference type="Google" id="ProtNLM"/>
    </source>
</evidence>
<gene>
    <name evidence="3" type="ORF">HAL01_09610</name>
</gene>
<feature type="chain" id="PRO_5022906543" description="General stress protein" evidence="2">
    <location>
        <begin position="21"/>
        <end position="118"/>
    </location>
</feature>